<dbReference type="PANTHER" id="PTHR23236">
    <property type="entry name" value="EUKARYOTIC TRANSLATION INITIATION FACTOR 4B/4H"/>
    <property type="match status" value="1"/>
</dbReference>
<dbReference type="GO" id="GO:0003723">
    <property type="term" value="F:RNA binding"/>
    <property type="evidence" value="ECO:0007669"/>
    <property type="project" value="UniProtKB-UniRule"/>
</dbReference>
<feature type="compositionally biased region" description="Basic residues" evidence="3">
    <location>
        <begin position="169"/>
        <end position="181"/>
    </location>
</feature>
<evidence type="ECO:0000313" key="5">
    <source>
        <dbReference type="EMBL" id="ODN83459.1"/>
    </source>
</evidence>
<dbReference type="Pfam" id="PF00076">
    <property type="entry name" value="RRM_1"/>
    <property type="match status" value="2"/>
</dbReference>
<name>A0A1E3I4G1_9TREE</name>
<evidence type="ECO:0000256" key="2">
    <source>
        <dbReference type="PROSITE-ProRule" id="PRU00176"/>
    </source>
</evidence>
<evidence type="ECO:0000259" key="4">
    <source>
        <dbReference type="PROSITE" id="PS50102"/>
    </source>
</evidence>
<dbReference type="AlphaFoldDB" id="A0A1E3I4G1"/>
<dbReference type="OrthoDB" id="439808at2759"/>
<feature type="region of interest" description="Disordered" evidence="3">
    <location>
        <begin position="1"/>
        <end position="35"/>
    </location>
</feature>
<dbReference type="PROSITE" id="PS50102">
    <property type="entry name" value="RRM"/>
    <property type="match status" value="2"/>
</dbReference>
<feature type="domain" description="RRM" evidence="4">
    <location>
        <begin position="236"/>
        <end position="321"/>
    </location>
</feature>
<dbReference type="SUPFAM" id="SSF54928">
    <property type="entry name" value="RNA-binding domain, RBD"/>
    <property type="match status" value="2"/>
</dbReference>
<keyword evidence="6" id="KW-1185">Reference proteome</keyword>
<keyword evidence="1 2" id="KW-0694">RNA-binding</keyword>
<dbReference type="GeneID" id="30152905"/>
<feature type="domain" description="RRM" evidence="4">
    <location>
        <begin position="40"/>
        <end position="117"/>
    </location>
</feature>
<reference evidence="5 6" key="1">
    <citation type="submission" date="2016-06" db="EMBL/GenBank/DDBJ databases">
        <title>Evolution of pathogenesis and genome organization in the Tremellales.</title>
        <authorList>
            <person name="Cuomo C."/>
            <person name="Litvintseva A."/>
            <person name="Heitman J."/>
            <person name="Chen Y."/>
            <person name="Sun S."/>
            <person name="Springer D."/>
            <person name="Dromer F."/>
            <person name="Young S."/>
            <person name="Zeng Q."/>
            <person name="Chapman S."/>
            <person name="Gujja S."/>
            <person name="Saif S."/>
            <person name="Birren B."/>
        </authorList>
    </citation>
    <scope>NUCLEOTIDE SEQUENCE [LARGE SCALE GENOMIC DNA]</scope>
    <source>
        <strain evidence="5 6">CBS 6039</strain>
    </source>
</reference>
<organism evidence="5 6">
    <name type="scientific">Cryptococcus amylolentus CBS 6039</name>
    <dbReference type="NCBI Taxonomy" id="1295533"/>
    <lineage>
        <taxon>Eukaryota</taxon>
        <taxon>Fungi</taxon>
        <taxon>Dikarya</taxon>
        <taxon>Basidiomycota</taxon>
        <taxon>Agaricomycotina</taxon>
        <taxon>Tremellomycetes</taxon>
        <taxon>Tremellales</taxon>
        <taxon>Cryptococcaceae</taxon>
        <taxon>Cryptococcus</taxon>
    </lineage>
</organism>
<feature type="region of interest" description="Disordered" evidence="3">
    <location>
        <begin position="116"/>
        <end position="234"/>
    </location>
</feature>
<proteinExistence type="predicted"/>
<dbReference type="Proteomes" id="UP000094065">
    <property type="component" value="Unassembled WGS sequence"/>
</dbReference>
<comment type="caution">
    <text evidence="5">The sequence shown here is derived from an EMBL/GenBank/DDBJ whole genome shotgun (WGS) entry which is preliminary data.</text>
</comment>
<feature type="compositionally biased region" description="Low complexity" evidence="3">
    <location>
        <begin position="19"/>
        <end position="35"/>
    </location>
</feature>
<dbReference type="EMBL" id="AWGJ01000002">
    <property type="protein sequence ID" value="ODN83459.1"/>
    <property type="molecule type" value="Genomic_DNA"/>
</dbReference>
<dbReference type="Gene3D" id="3.30.70.330">
    <property type="match status" value="2"/>
</dbReference>
<dbReference type="InterPro" id="IPR012677">
    <property type="entry name" value="Nucleotide-bd_a/b_plait_sf"/>
</dbReference>
<dbReference type="CDD" id="cd00590">
    <property type="entry name" value="RRM_SF"/>
    <property type="match status" value="1"/>
</dbReference>
<dbReference type="PANTHER" id="PTHR23236:SF11">
    <property type="entry name" value="EUKARYOTIC TRANSLATION INITIATION FACTOR 4H"/>
    <property type="match status" value="1"/>
</dbReference>
<dbReference type="InterPro" id="IPR000504">
    <property type="entry name" value="RRM_dom"/>
</dbReference>
<dbReference type="SMART" id="SM00360">
    <property type="entry name" value="RRM"/>
    <property type="match status" value="2"/>
</dbReference>
<feature type="compositionally biased region" description="Basic and acidic residues" evidence="3">
    <location>
        <begin position="116"/>
        <end position="154"/>
    </location>
</feature>
<evidence type="ECO:0000256" key="3">
    <source>
        <dbReference type="SAM" id="MobiDB-lite"/>
    </source>
</evidence>
<gene>
    <name evidence="5" type="ORF">L202_01596</name>
</gene>
<dbReference type="RefSeq" id="XP_018997459.1">
    <property type="nucleotide sequence ID" value="XM_019135032.1"/>
</dbReference>
<feature type="compositionally biased region" description="Polar residues" evidence="3">
    <location>
        <begin position="1"/>
        <end position="10"/>
    </location>
</feature>
<dbReference type="InterPro" id="IPR035979">
    <property type="entry name" value="RBD_domain_sf"/>
</dbReference>
<feature type="compositionally biased region" description="Basic and acidic residues" evidence="3">
    <location>
        <begin position="336"/>
        <end position="359"/>
    </location>
</feature>
<dbReference type="STRING" id="1295533.A0A1E3I4G1"/>
<evidence type="ECO:0000313" key="6">
    <source>
        <dbReference type="Proteomes" id="UP000094065"/>
    </source>
</evidence>
<feature type="region of interest" description="Disordered" evidence="3">
    <location>
        <begin position="332"/>
        <end position="384"/>
    </location>
</feature>
<evidence type="ECO:0000256" key="1">
    <source>
        <dbReference type="ARBA" id="ARBA00022884"/>
    </source>
</evidence>
<sequence>MSATTENVQATIGAPQELQQPAAEVPATATATETPAQPSLRVYFGKVARGTTEADLTAFIKSAGETESISIHERTLPGRRAYFAFANYTSLDSSKKAVELDGQELNGRPVIVQYAKGEEEANADRQARTEKRNAARKAAAEKKAEEAKAAKEANPDGAAAEAGEAAEKPKKKKNARKNRRRAPGDEDEGEEGEDASKARIDGEEATEAAPRKATKPKAKKAPQEKKLEISDEDSPSTIFVANLPFSVDDAALTAIFTNLSIQVKRASVVTRSVRRGNTRKSVSKGFSFVELEDPKQREEAVQKVNGTLVEGRNITAKIAKLMKEKEGVAEAAAAETEGKGEEAVAKEEEPAKLTEENIEKVNSTGSACDCRPRSTRGRGTEKRC</sequence>
<accession>A0A1E3I4G1</accession>
<protein>
    <recommendedName>
        <fullName evidence="4">RRM domain-containing protein</fullName>
    </recommendedName>
</protein>